<dbReference type="PANTHER" id="PTHR43540">
    <property type="entry name" value="PEROXYUREIDOACRYLATE/UREIDOACRYLATE AMIDOHYDROLASE-RELATED"/>
    <property type="match status" value="1"/>
</dbReference>
<dbReference type="CDD" id="cd00431">
    <property type="entry name" value="cysteine_hydrolases"/>
    <property type="match status" value="1"/>
</dbReference>
<comment type="caution">
    <text evidence="4">The sequence shown here is derived from an EMBL/GenBank/DDBJ whole genome shotgun (WGS) entry which is preliminary data.</text>
</comment>
<dbReference type="Pfam" id="PF00857">
    <property type="entry name" value="Isochorismatase"/>
    <property type="match status" value="1"/>
</dbReference>
<dbReference type="InterPro" id="IPR000868">
    <property type="entry name" value="Isochorismatase-like_dom"/>
</dbReference>
<comment type="similarity">
    <text evidence="1">Belongs to the isochorismatase family.</text>
</comment>
<evidence type="ECO:0000313" key="5">
    <source>
        <dbReference type="Proteomes" id="UP001408356"/>
    </source>
</evidence>
<dbReference type="EMBL" id="JARVKF010000046">
    <property type="protein sequence ID" value="KAK9424170.1"/>
    <property type="molecule type" value="Genomic_DNA"/>
</dbReference>
<dbReference type="SUPFAM" id="SSF52499">
    <property type="entry name" value="Isochorismatase-like hydrolases"/>
    <property type="match status" value="1"/>
</dbReference>
<keyword evidence="5" id="KW-1185">Reference proteome</keyword>
<dbReference type="Proteomes" id="UP001408356">
    <property type="component" value="Unassembled WGS sequence"/>
</dbReference>
<dbReference type="InterPro" id="IPR036380">
    <property type="entry name" value="Isochorismatase-like_sf"/>
</dbReference>
<dbReference type="PANTHER" id="PTHR43540:SF6">
    <property type="entry name" value="ISOCHORISMATASE-LIKE DOMAIN-CONTAINING PROTEIN"/>
    <property type="match status" value="1"/>
</dbReference>
<sequence>MTTALLVIDMQQYFSGMAKKATPSIKALQKYFRENSQPIIYTQHGHPEEDFRPPYKNQLVRRWGPSGSIHRGSPEWELIPWVKESVGESPIVAKNTYDAFVNTNLPELLEEDGVERLVICGVMTDCCCETTARSAFNRGWETWLVSDACYSVDDEQHQRSLDAFVFGYGPLWTTEEALDALRKENCT</sequence>
<dbReference type="InterPro" id="IPR050272">
    <property type="entry name" value="Isochorismatase-like_hydrls"/>
</dbReference>
<evidence type="ECO:0000256" key="1">
    <source>
        <dbReference type="ARBA" id="ARBA00006336"/>
    </source>
</evidence>
<protein>
    <submittedName>
        <fullName evidence="4">Isochorismatase-like domain-containing protein</fullName>
    </submittedName>
</protein>
<evidence type="ECO:0000313" key="4">
    <source>
        <dbReference type="EMBL" id="KAK9424170.1"/>
    </source>
</evidence>
<organism evidence="4 5">
    <name type="scientific">Seiridium unicorne</name>
    <dbReference type="NCBI Taxonomy" id="138068"/>
    <lineage>
        <taxon>Eukaryota</taxon>
        <taxon>Fungi</taxon>
        <taxon>Dikarya</taxon>
        <taxon>Ascomycota</taxon>
        <taxon>Pezizomycotina</taxon>
        <taxon>Sordariomycetes</taxon>
        <taxon>Xylariomycetidae</taxon>
        <taxon>Amphisphaeriales</taxon>
        <taxon>Sporocadaceae</taxon>
        <taxon>Seiridium</taxon>
    </lineage>
</organism>
<reference evidence="4 5" key="1">
    <citation type="journal article" date="2024" name="J. Plant Pathol.">
        <title>Sequence and assembly of the genome of Seiridium unicorne, isolate CBS 538.82, causal agent of cypress canker disease.</title>
        <authorList>
            <person name="Scali E."/>
            <person name="Rocca G.D."/>
            <person name="Danti R."/>
            <person name="Garbelotto M."/>
            <person name="Barberini S."/>
            <person name="Baroncelli R."/>
            <person name="Emiliani G."/>
        </authorList>
    </citation>
    <scope>NUCLEOTIDE SEQUENCE [LARGE SCALE GENOMIC DNA]</scope>
    <source>
        <strain evidence="4 5">BM-138-508</strain>
    </source>
</reference>
<keyword evidence="2" id="KW-0378">Hydrolase</keyword>
<proteinExistence type="inferred from homology"/>
<gene>
    <name evidence="4" type="ORF">SUNI508_03658</name>
</gene>
<evidence type="ECO:0000259" key="3">
    <source>
        <dbReference type="Pfam" id="PF00857"/>
    </source>
</evidence>
<feature type="domain" description="Isochorismatase-like" evidence="3">
    <location>
        <begin position="3"/>
        <end position="175"/>
    </location>
</feature>
<evidence type="ECO:0000256" key="2">
    <source>
        <dbReference type="ARBA" id="ARBA00022801"/>
    </source>
</evidence>
<accession>A0ABR2VCJ6</accession>
<dbReference type="Gene3D" id="3.40.50.850">
    <property type="entry name" value="Isochorismatase-like"/>
    <property type="match status" value="1"/>
</dbReference>
<name>A0ABR2VCJ6_9PEZI</name>